<dbReference type="SUPFAM" id="SSF46689">
    <property type="entry name" value="Homeodomain-like"/>
    <property type="match status" value="2"/>
</dbReference>
<dbReference type="InterPro" id="IPR009057">
    <property type="entry name" value="Homeodomain-like_sf"/>
</dbReference>
<dbReference type="InterPro" id="IPR020449">
    <property type="entry name" value="Tscrpt_reg_AraC-type_HTH"/>
</dbReference>
<name>A0A1X7FEN5_9HYPH</name>
<evidence type="ECO:0000256" key="2">
    <source>
        <dbReference type="ARBA" id="ARBA00023125"/>
    </source>
</evidence>
<dbReference type="InterPro" id="IPR050204">
    <property type="entry name" value="AraC_XylS_family_regulators"/>
</dbReference>
<sequence>MKRNSVEGYAREYADPNEIAAADAGRLERSCEGAEKPDGIVEAPSSRGIERIEARFHGNGFSPHRHDTYALGLTLSGVQTFHYRDAARASLPGNVIVLHPDEVHDGAAGTDDGLRYRMLYLPPERLIEAAGGARGLPFVPNPVISDAEFRQCLAEALDDLDAEPQELLLDDLIVRLSAGLWRHADARKADAGTPPAQAAVLRCRDHLRENCDRTVSSEELEEISGFDRYTTARQFRRLLGTSPHRYLVMRRLDRAKALLSRGGSLADAAADAGFADQAHFTRHFKKTFGMTPGRWQALQRSA</sequence>
<keyword evidence="2 6" id="KW-0238">DNA-binding</keyword>
<dbReference type="PANTHER" id="PTHR46796">
    <property type="entry name" value="HTH-TYPE TRANSCRIPTIONAL ACTIVATOR RHAS-RELATED"/>
    <property type="match status" value="1"/>
</dbReference>
<dbReference type="AlphaFoldDB" id="A0A1X7FEN5"/>
<keyword evidence="1" id="KW-0805">Transcription regulation</keyword>
<dbReference type="RefSeq" id="WP_085422954.1">
    <property type="nucleotide sequence ID" value="NZ_FXAF01000006.1"/>
</dbReference>
<protein>
    <submittedName>
        <fullName evidence="6">AraC-type DNA-binding protein</fullName>
    </submittedName>
</protein>
<dbReference type="STRING" id="464029.SAMN02982989_2824"/>
<accession>A0A1X7FEN5</accession>
<dbReference type="PROSITE" id="PS01124">
    <property type="entry name" value="HTH_ARAC_FAMILY_2"/>
    <property type="match status" value="1"/>
</dbReference>
<gene>
    <name evidence="6" type="ORF">SAMN02982989_2824</name>
</gene>
<keyword evidence="7" id="KW-1185">Reference proteome</keyword>
<dbReference type="OrthoDB" id="9809338at2"/>
<keyword evidence="4" id="KW-0804">Transcription</keyword>
<dbReference type="InterPro" id="IPR018060">
    <property type="entry name" value="HTH_AraC"/>
</dbReference>
<dbReference type="GO" id="GO:0043565">
    <property type="term" value="F:sequence-specific DNA binding"/>
    <property type="evidence" value="ECO:0007669"/>
    <property type="project" value="InterPro"/>
</dbReference>
<keyword evidence="3" id="KW-0010">Activator</keyword>
<dbReference type="PROSITE" id="PS00041">
    <property type="entry name" value="HTH_ARAC_FAMILY_1"/>
    <property type="match status" value="1"/>
</dbReference>
<evidence type="ECO:0000256" key="3">
    <source>
        <dbReference type="ARBA" id="ARBA00023159"/>
    </source>
</evidence>
<feature type="domain" description="HTH araC/xylS-type" evidence="5">
    <location>
        <begin position="201"/>
        <end position="298"/>
    </location>
</feature>
<organism evidence="6 7">
    <name type="scientific">Xaviernesmea oryzae</name>
    <dbReference type="NCBI Taxonomy" id="464029"/>
    <lineage>
        <taxon>Bacteria</taxon>
        <taxon>Pseudomonadati</taxon>
        <taxon>Pseudomonadota</taxon>
        <taxon>Alphaproteobacteria</taxon>
        <taxon>Hyphomicrobiales</taxon>
        <taxon>Rhizobiaceae</taxon>
        <taxon>Rhizobium/Agrobacterium group</taxon>
        <taxon>Xaviernesmea</taxon>
    </lineage>
</organism>
<proteinExistence type="predicted"/>
<dbReference type="InterPro" id="IPR003313">
    <property type="entry name" value="AraC-bd"/>
</dbReference>
<evidence type="ECO:0000256" key="1">
    <source>
        <dbReference type="ARBA" id="ARBA00023015"/>
    </source>
</evidence>
<evidence type="ECO:0000313" key="7">
    <source>
        <dbReference type="Proteomes" id="UP000192903"/>
    </source>
</evidence>
<dbReference type="PANTHER" id="PTHR46796:SF2">
    <property type="entry name" value="TRANSCRIPTIONAL REGULATORY PROTEIN"/>
    <property type="match status" value="1"/>
</dbReference>
<dbReference type="InterPro" id="IPR018062">
    <property type="entry name" value="HTH_AraC-typ_CS"/>
</dbReference>
<dbReference type="InterPro" id="IPR037923">
    <property type="entry name" value="HTH-like"/>
</dbReference>
<evidence type="ECO:0000259" key="5">
    <source>
        <dbReference type="PROSITE" id="PS01124"/>
    </source>
</evidence>
<dbReference type="Gene3D" id="1.10.10.60">
    <property type="entry name" value="Homeodomain-like"/>
    <property type="match status" value="1"/>
</dbReference>
<dbReference type="Pfam" id="PF12833">
    <property type="entry name" value="HTH_18"/>
    <property type="match status" value="1"/>
</dbReference>
<dbReference type="SMART" id="SM00342">
    <property type="entry name" value="HTH_ARAC"/>
    <property type="match status" value="1"/>
</dbReference>
<dbReference type="GO" id="GO:0003700">
    <property type="term" value="F:DNA-binding transcription factor activity"/>
    <property type="evidence" value="ECO:0007669"/>
    <property type="project" value="InterPro"/>
</dbReference>
<reference evidence="7" key="1">
    <citation type="submission" date="2017-04" db="EMBL/GenBank/DDBJ databases">
        <authorList>
            <person name="Varghese N."/>
            <person name="Submissions S."/>
        </authorList>
    </citation>
    <scope>NUCLEOTIDE SEQUENCE [LARGE SCALE GENOMIC DNA]</scope>
    <source>
        <strain evidence="7">B4P</strain>
    </source>
</reference>
<dbReference type="PRINTS" id="PR00032">
    <property type="entry name" value="HTHARAC"/>
</dbReference>
<dbReference type="SUPFAM" id="SSF51215">
    <property type="entry name" value="Regulatory protein AraC"/>
    <property type="match status" value="1"/>
</dbReference>
<evidence type="ECO:0000313" key="6">
    <source>
        <dbReference type="EMBL" id="SMF50727.1"/>
    </source>
</evidence>
<dbReference type="Proteomes" id="UP000192903">
    <property type="component" value="Unassembled WGS sequence"/>
</dbReference>
<dbReference type="Pfam" id="PF02311">
    <property type="entry name" value="AraC_binding"/>
    <property type="match status" value="1"/>
</dbReference>
<dbReference type="EMBL" id="FXAF01000006">
    <property type="protein sequence ID" value="SMF50727.1"/>
    <property type="molecule type" value="Genomic_DNA"/>
</dbReference>
<evidence type="ECO:0000256" key="4">
    <source>
        <dbReference type="ARBA" id="ARBA00023163"/>
    </source>
</evidence>